<protein>
    <submittedName>
        <fullName evidence="3 4">Uncharacterized protein LOC113726187 isoform X1</fullName>
    </submittedName>
    <submittedName>
        <fullName evidence="5 6">Uncharacterized protein isoform X1</fullName>
    </submittedName>
</protein>
<dbReference type="PANTHER" id="PTHR37248:SF1">
    <property type="entry name" value="TRANSLATION INITIATION FACTOR"/>
    <property type="match status" value="1"/>
</dbReference>
<dbReference type="RefSeq" id="XP_027105567.1">
    <property type="nucleotide sequence ID" value="XM_027249766.1"/>
</dbReference>
<reference evidence="3 4" key="2">
    <citation type="submission" date="2025-04" db="UniProtKB">
        <authorList>
            <consortium name="RefSeq"/>
        </authorList>
    </citation>
    <scope>IDENTIFICATION</scope>
    <source>
        <tissue evidence="3 4">Leaves</tissue>
    </source>
</reference>
<dbReference type="AlphaFoldDB" id="A0A6P6VUJ8"/>
<dbReference type="OrthoDB" id="1920481at2759"/>
<dbReference type="RefSeq" id="XP_071935197.1">
    <property type="nucleotide sequence ID" value="XM_072079096.1"/>
</dbReference>
<evidence type="ECO:0000313" key="3">
    <source>
        <dbReference type="RefSeq" id="XP_027105566.1"/>
    </source>
</evidence>
<sequence length="240" mass="27450">MAKKRGRKPAKQKESNIENVDKEEAVPEKSEKNEFQDEEVEHQIAAIRALRHMEIEQLRTMLHLLRSCFSKEQLQVPLLQFFKENFPNLSIVKNEKNGIYEVQQKDDKGNLYTNQANGGNLHASLLHRLSMTYPDFSTVKPSLGDFEFSNKSGKLKASFLGVDCMQIRGFDLEELSDATIFERQDKFRTPDVNNQRLSVGLTPKTKRLPKHGEMLLSVHGSPLGVYKEDNMEAIDEVEDG</sequence>
<feature type="compositionally biased region" description="Basic residues" evidence="1">
    <location>
        <begin position="1"/>
        <end position="10"/>
    </location>
</feature>
<dbReference type="RefSeq" id="XP_071935198.1">
    <property type="nucleotide sequence ID" value="XM_072079097.1"/>
</dbReference>
<dbReference type="Proteomes" id="UP001652660">
    <property type="component" value="Chromosome 2e"/>
</dbReference>
<evidence type="ECO:0000313" key="6">
    <source>
        <dbReference type="RefSeq" id="XP_071935198.1"/>
    </source>
</evidence>
<evidence type="ECO:0000313" key="2">
    <source>
        <dbReference type="Proteomes" id="UP001652660"/>
    </source>
</evidence>
<evidence type="ECO:0000313" key="4">
    <source>
        <dbReference type="RefSeq" id="XP_027105567.1"/>
    </source>
</evidence>
<organism evidence="2 4">
    <name type="scientific">Coffea arabica</name>
    <name type="common">Arabian coffee</name>
    <dbReference type="NCBI Taxonomy" id="13443"/>
    <lineage>
        <taxon>Eukaryota</taxon>
        <taxon>Viridiplantae</taxon>
        <taxon>Streptophyta</taxon>
        <taxon>Embryophyta</taxon>
        <taxon>Tracheophyta</taxon>
        <taxon>Spermatophyta</taxon>
        <taxon>Magnoliopsida</taxon>
        <taxon>eudicotyledons</taxon>
        <taxon>Gunneridae</taxon>
        <taxon>Pentapetalae</taxon>
        <taxon>asterids</taxon>
        <taxon>lamiids</taxon>
        <taxon>Gentianales</taxon>
        <taxon>Rubiaceae</taxon>
        <taxon>Ixoroideae</taxon>
        <taxon>Gardenieae complex</taxon>
        <taxon>Bertiereae - Coffeeae clade</taxon>
        <taxon>Coffeeae</taxon>
        <taxon>Coffea</taxon>
    </lineage>
</organism>
<name>A0A6P6VUJ8_COFAR</name>
<keyword evidence="2" id="KW-1185">Reference proteome</keyword>
<reference evidence="2" key="1">
    <citation type="journal article" date="2025" name="Foods">
        <title>Unveiling the Microbial Signatures of Arabica Coffee Cherries: Insights into Ripeness Specific Diversity, Functional Traits, and Implications for Quality and Safety.</title>
        <authorList>
            <consortium name="RefSeq"/>
            <person name="Tenea G.N."/>
            <person name="Cifuentes V."/>
            <person name="Reyes P."/>
            <person name="Cevallos-Vallejos M."/>
        </authorList>
    </citation>
    <scope>NUCLEOTIDE SEQUENCE [LARGE SCALE GENOMIC DNA]</scope>
</reference>
<accession>A0A6P6VUJ8</accession>
<evidence type="ECO:0000313" key="5">
    <source>
        <dbReference type="RefSeq" id="XP_071935197.1"/>
    </source>
</evidence>
<gene>
    <name evidence="3 4" type="primary">LOC113726187</name>
    <name evidence="5 6" type="synonym">LOC140036681</name>
</gene>
<evidence type="ECO:0000256" key="1">
    <source>
        <dbReference type="SAM" id="MobiDB-lite"/>
    </source>
</evidence>
<dbReference type="Proteomes" id="UP001652660">
    <property type="component" value="Chromosome 2c"/>
</dbReference>
<dbReference type="PANTHER" id="PTHR37248">
    <property type="entry name" value="TRANSLATION INITIATION FACTOR"/>
    <property type="match status" value="1"/>
</dbReference>
<dbReference type="RefSeq" id="XP_027105566.1">
    <property type="nucleotide sequence ID" value="XM_027249765.1"/>
</dbReference>
<feature type="compositionally biased region" description="Basic and acidic residues" evidence="1">
    <location>
        <begin position="11"/>
        <end position="35"/>
    </location>
</feature>
<dbReference type="GeneID" id="113726187"/>
<feature type="region of interest" description="Disordered" evidence="1">
    <location>
        <begin position="1"/>
        <end position="37"/>
    </location>
</feature>
<proteinExistence type="predicted"/>